<dbReference type="NCBIfam" id="NF004848">
    <property type="entry name" value="PRK06199.1"/>
    <property type="match status" value="1"/>
</dbReference>
<dbReference type="RefSeq" id="WP_238726339.1">
    <property type="nucleotide sequence ID" value="NZ_JAHQCX010000002.1"/>
</dbReference>
<dbReference type="SUPFAM" id="SSF51735">
    <property type="entry name" value="NAD(P)-binding Rossmann-fold domains"/>
    <property type="match status" value="1"/>
</dbReference>
<dbReference type="EMBL" id="JAHQCX010000002">
    <property type="protein sequence ID" value="MBU9725284.1"/>
    <property type="molecule type" value="Genomic_DNA"/>
</dbReference>
<comment type="caution">
    <text evidence="1">The sequence shown here is derived from an EMBL/GenBank/DDBJ whole genome shotgun (WGS) entry which is preliminary data.</text>
</comment>
<keyword evidence="2" id="KW-1185">Reference proteome</keyword>
<reference evidence="1 2" key="1">
    <citation type="submission" date="2021-06" db="EMBL/GenBank/DDBJ databases">
        <title>Description of novel taxa of the family Lachnospiraceae.</title>
        <authorList>
            <person name="Chaplin A.V."/>
            <person name="Sokolova S.R."/>
            <person name="Pikina A.P."/>
            <person name="Korzhanova M."/>
            <person name="Belova V."/>
            <person name="Korostin D."/>
            <person name="Efimov B.A."/>
        </authorList>
    </citation>
    <scope>NUCLEOTIDE SEQUENCE [LARGE SCALE GENOMIC DNA]</scope>
    <source>
        <strain evidence="1 2">ASD4241</strain>
    </source>
</reference>
<dbReference type="InterPro" id="IPR003462">
    <property type="entry name" value="ODC_Mu_crystall"/>
</dbReference>
<dbReference type="Gene3D" id="3.40.50.720">
    <property type="entry name" value="NAD(P)-binding Rossmann-like Domain"/>
    <property type="match status" value="1"/>
</dbReference>
<dbReference type="PANTHER" id="PTHR13812:SF19">
    <property type="entry name" value="KETIMINE REDUCTASE MU-CRYSTALLIN"/>
    <property type="match status" value="1"/>
</dbReference>
<dbReference type="PANTHER" id="PTHR13812">
    <property type="entry name" value="KETIMINE REDUCTASE MU-CRYSTALLIN"/>
    <property type="match status" value="1"/>
</dbReference>
<dbReference type="PIRSF" id="PIRSF001439">
    <property type="entry name" value="CryM"/>
    <property type="match status" value="1"/>
</dbReference>
<sequence length="373" mass="40756">MGKRTEFLYLSESDTIEAGVLDADRCVRNAEEVFTLLSKGDYLMGGSNHNSHGLGLVFPKDSPFPNMPLAGPDRRFVAMPAYLGGRFDVCGNKWYGSNAANPSNGLPRSVLTVTLNDKDTGEPLAFMSANLLSAARTGAVPGAAAKHLARKDSKVCAVVGCGPINQSCYRSIVSQLPDIREVICYDLFEEKAGSFLNWSKVELGISGKISSDLEEVLRNADVVTIAASRLKPLYFKDEWIKKGATVLVTGPVHTDESFWLCSKIVYDNTKLHEAYMQEAAESGNKKNYYAGVIGGPLYTLMDDHLLPPLCESVSLGDVILRKKPGRTRDDDRITFIACGMATFDVGLGYDLYVTAKENGIGQRLVLWDDPYQS</sequence>
<dbReference type="Gene3D" id="3.30.1780.10">
    <property type="entry name" value="ornithine cyclodeaminase, domain 1"/>
    <property type="match status" value="1"/>
</dbReference>
<dbReference type="Pfam" id="PF02423">
    <property type="entry name" value="OCD_Mu_crystall"/>
    <property type="match status" value="1"/>
</dbReference>
<dbReference type="Proteomes" id="UP001314681">
    <property type="component" value="Unassembled WGS sequence"/>
</dbReference>
<organism evidence="1 2">
    <name type="scientific">Diplocloster modestus</name>
    <dbReference type="NCBI Taxonomy" id="2850322"/>
    <lineage>
        <taxon>Bacteria</taxon>
        <taxon>Bacillati</taxon>
        <taxon>Bacillota</taxon>
        <taxon>Clostridia</taxon>
        <taxon>Lachnospirales</taxon>
        <taxon>Lachnospiraceae</taxon>
        <taxon>Diplocloster</taxon>
    </lineage>
</organism>
<protein>
    <submittedName>
        <fullName evidence="1">Ornithine cyclodeaminase</fullName>
    </submittedName>
</protein>
<name>A0ABS6K426_9FIRM</name>
<gene>
    <name evidence="1" type="ORF">KTH90_04565</name>
</gene>
<evidence type="ECO:0000313" key="2">
    <source>
        <dbReference type="Proteomes" id="UP001314681"/>
    </source>
</evidence>
<evidence type="ECO:0000313" key="1">
    <source>
        <dbReference type="EMBL" id="MBU9725284.1"/>
    </source>
</evidence>
<dbReference type="InterPro" id="IPR023401">
    <property type="entry name" value="ODC_N"/>
</dbReference>
<proteinExistence type="predicted"/>
<accession>A0ABS6K426</accession>
<dbReference type="InterPro" id="IPR036291">
    <property type="entry name" value="NAD(P)-bd_dom_sf"/>
</dbReference>